<proteinExistence type="predicted"/>
<dbReference type="InterPro" id="IPR058923">
    <property type="entry name" value="RCC1-like_dom"/>
</dbReference>
<dbReference type="EMBL" id="FN648483">
    <property type="protein sequence ID" value="CBJ31957.1"/>
    <property type="molecule type" value="Genomic_DNA"/>
</dbReference>
<dbReference type="InterPro" id="IPR009091">
    <property type="entry name" value="RCC1/BLIP-II"/>
</dbReference>
<dbReference type="GO" id="GO:0005737">
    <property type="term" value="C:cytoplasm"/>
    <property type="evidence" value="ECO:0007669"/>
    <property type="project" value="TreeGrafter"/>
</dbReference>
<keyword evidence="1" id="KW-0344">Guanine-nucleotide releasing factor</keyword>
<reference evidence="8 9" key="1">
    <citation type="journal article" date="2010" name="Nature">
        <title>The Ectocarpus genome and the independent evolution of multicellularity in brown algae.</title>
        <authorList>
            <person name="Cock J.M."/>
            <person name="Sterck L."/>
            <person name="Rouze P."/>
            <person name="Scornet D."/>
            <person name="Allen A.E."/>
            <person name="Amoutzias G."/>
            <person name="Anthouard V."/>
            <person name="Artiguenave F."/>
            <person name="Aury J.M."/>
            <person name="Badger J.H."/>
            <person name="Beszteri B."/>
            <person name="Billiau K."/>
            <person name="Bonnet E."/>
            <person name="Bothwell J.H."/>
            <person name="Bowler C."/>
            <person name="Boyen C."/>
            <person name="Brownlee C."/>
            <person name="Carrano C.J."/>
            <person name="Charrier B."/>
            <person name="Cho G.Y."/>
            <person name="Coelho S.M."/>
            <person name="Collen J."/>
            <person name="Corre E."/>
            <person name="Da Silva C."/>
            <person name="Delage L."/>
            <person name="Delaroque N."/>
            <person name="Dittami S.M."/>
            <person name="Doulbeau S."/>
            <person name="Elias M."/>
            <person name="Farnham G."/>
            <person name="Gachon C.M."/>
            <person name="Gschloessl B."/>
            <person name="Heesch S."/>
            <person name="Jabbari K."/>
            <person name="Jubin C."/>
            <person name="Kawai H."/>
            <person name="Kimura K."/>
            <person name="Kloareg B."/>
            <person name="Kupper F.C."/>
            <person name="Lang D."/>
            <person name="Le Bail A."/>
            <person name="Leblanc C."/>
            <person name="Lerouge P."/>
            <person name="Lohr M."/>
            <person name="Lopez P.J."/>
            <person name="Martens C."/>
            <person name="Maumus F."/>
            <person name="Michel G."/>
            <person name="Miranda-Saavedra D."/>
            <person name="Morales J."/>
            <person name="Moreau H."/>
            <person name="Motomura T."/>
            <person name="Nagasato C."/>
            <person name="Napoli C.A."/>
            <person name="Nelson D.R."/>
            <person name="Nyvall-Collen P."/>
            <person name="Peters A.F."/>
            <person name="Pommier C."/>
            <person name="Potin P."/>
            <person name="Poulain J."/>
            <person name="Quesneville H."/>
            <person name="Read B."/>
            <person name="Rensing S.A."/>
            <person name="Ritter A."/>
            <person name="Rousvoal S."/>
            <person name="Samanta M."/>
            <person name="Samson G."/>
            <person name="Schroeder D.C."/>
            <person name="Segurens B."/>
            <person name="Strittmatter M."/>
            <person name="Tonon T."/>
            <person name="Tregear J.W."/>
            <person name="Valentin K."/>
            <person name="von Dassow P."/>
            <person name="Yamagishi T."/>
            <person name="Van de Peer Y."/>
            <person name="Wincker P."/>
        </authorList>
    </citation>
    <scope>NUCLEOTIDE SEQUENCE [LARGE SCALE GENOMIC DNA]</scope>
    <source>
        <strain evidence="9">Ec32 / CCAP1310/4</strain>
    </source>
</reference>
<dbReference type="InParanoid" id="D7FVN6"/>
<feature type="repeat" description="RCC1" evidence="6">
    <location>
        <begin position="232"/>
        <end position="287"/>
    </location>
</feature>
<dbReference type="Pfam" id="PF22633">
    <property type="entry name" value="F5_F8_type_C_2"/>
    <property type="match status" value="1"/>
</dbReference>
<dbReference type="Gene3D" id="2.130.10.30">
    <property type="entry name" value="Regulator of chromosome condensation 1/beta-lactamase-inhibitor protein II"/>
    <property type="match status" value="1"/>
</dbReference>
<dbReference type="Proteomes" id="UP000002630">
    <property type="component" value="Linkage Group LG02"/>
</dbReference>
<dbReference type="OMA" id="GPHLAVN"/>
<dbReference type="PROSITE" id="PS50012">
    <property type="entry name" value="RCC1_3"/>
    <property type="match status" value="4"/>
</dbReference>
<evidence type="ECO:0000313" key="8">
    <source>
        <dbReference type="EMBL" id="CBJ31957.1"/>
    </source>
</evidence>
<dbReference type="EMBL" id="FN649727">
    <property type="protein sequence ID" value="CBJ31957.1"/>
    <property type="molecule type" value="Genomic_DNA"/>
</dbReference>
<dbReference type="PROSITE" id="PS00626">
    <property type="entry name" value="RCC1_2"/>
    <property type="match status" value="1"/>
</dbReference>
<dbReference type="Gene3D" id="2.60.120.260">
    <property type="entry name" value="Galactose-binding domain-like"/>
    <property type="match status" value="1"/>
</dbReference>
<dbReference type="GO" id="GO:0046872">
    <property type="term" value="F:metal ion binding"/>
    <property type="evidence" value="ECO:0007669"/>
    <property type="project" value="UniProtKB-KW"/>
</dbReference>
<feature type="domain" description="Fucolectin tachylectin-4 pentraxin-1" evidence="7">
    <location>
        <begin position="386"/>
        <end position="547"/>
    </location>
</feature>
<dbReference type="InterPro" id="IPR008979">
    <property type="entry name" value="Galactose-bd-like_sf"/>
</dbReference>
<dbReference type="OrthoDB" id="8068875at2759"/>
<dbReference type="PANTHER" id="PTHR45982">
    <property type="entry name" value="REGULATOR OF CHROMOSOME CONDENSATION"/>
    <property type="match status" value="1"/>
</dbReference>
<name>D7FVN6_ECTSI</name>
<keyword evidence="5" id="KW-1015">Disulfide bond</keyword>
<accession>D7FVN6</accession>
<gene>
    <name evidence="8" type="ORF">Esi_0297_0011</name>
</gene>
<keyword evidence="3" id="KW-0677">Repeat</keyword>
<dbReference type="PANTHER" id="PTHR45982:SF11">
    <property type="entry name" value="E3 UBIQUITIN-PROTEIN LIGASE HERC1 ISOFORM X1-RELATED"/>
    <property type="match status" value="1"/>
</dbReference>
<keyword evidence="4" id="KW-0106">Calcium</keyword>
<evidence type="ECO:0000256" key="4">
    <source>
        <dbReference type="ARBA" id="ARBA00022837"/>
    </source>
</evidence>
<keyword evidence="2" id="KW-0479">Metal-binding</keyword>
<dbReference type="InterPro" id="IPR051553">
    <property type="entry name" value="Ran_GTPase-activating"/>
</dbReference>
<feature type="repeat" description="RCC1" evidence="6">
    <location>
        <begin position="351"/>
        <end position="413"/>
    </location>
</feature>
<evidence type="ECO:0000256" key="5">
    <source>
        <dbReference type="ARBA" id="ARBA00023157"/>
    </source>
</evidence>
<evidence type="ECO:0000256" key="3">
    <source>
        <dbReference type="ARBA" id="ARBA00022737"/>
    </source>
</evidence>
<dbReference type="Pfam" id="PF25390">
    <property type="entry name" value="WD40_RLD"/>
    <property type="match status" value="1"/>
</dbReference>
<evidence type="ECO:0000259" key="7">
    <source>
        <dbReference type="SMART" id="SM00607"/>
    </source>
</evidence>
<feature type="repeat" description="RCC1" evidence="6">
    <location>
        <begin position="119"/>
        <end position="176"/>
    </location>
</feature>
<organism evidence="8 9">
    <name type="scientific">Ectocarpus siliculosus</name>
    <name type="common">Brown alga</name>
    <name type="synonym">Conferva siliculosa</name>
    <dbReference type="NCBI Taxonomy" id="2880"/>
    <lineage>
        <taxon>Eukaryota</taxon>
        <taxon>Sar</taxon>
        <taxon>Stramenopiles</taxon>
        <taxon>Ochrophyta</taxon>
        <taxon>PX clade</taxon>
        <taxon>Phaeophyceae</taxon>
        <taxon>Ectocarpales</taxon>
        <taxon>Ectocarpaceae</taxon>
        <taxon>Ectocarpus</taxon>
    </lineage>
</organism>
<dbReference type="PRINTS" id="PR00633">
    <property type="entry name" value="RCCNDNSATION"/>
</dbReference>
<evidence type="ECO:0000256" key="1">
    <source>
        <dbReference type="ARBA" id="ARBA00022658"/>
    </source>
</evidence>
<protein>
    <submittedName>
        <fullName evidence="8">Guanyl nucleotide exchange factor</fullName>
    </submittedName>
</protein>
<dbReference type="AlphaFoldDB" id="D7FVN6"/>
<feature type="repeat" description="RCC1" evidence="6">
    <location>
        <begin position="177"/>
        <end position="231"/>
    </location>
</feature>
<dbReference type="GO" id="GO:0005085">
    <property type="term" value="F:guanyl-nucleotide exchange factor activity"/>
    <property type="evidence" value="ECO:0007669"/>
    <property type="project" value="TreeGrafter"/>
</dbReference>
<dbReference type="STRING" id="2880.D7FVN6"/>
<evidence type="ECO:0000256" key="2">
    <source>
        <dbReference type="ARBA" id="ARBA00022723"/>
    </source>
</evidence>
<dbReference type="SUPFAM" id="SSF49785">
    <property type="entry name" value="Galactose-binding domain-like"/>
    <property type="match status" value="1"/>
</dbReference>
<evidence type="ECO:0000313" key="9">
    <source>
        <dbReference type="Proteomes" id="UP000002630"/>
    </source>
</evidence>
<evidence type="ECO:0000256" key="6">
    <source>
        <dbReference type="PROSITE-ProRule" id="PRU00235"/>
    </source>
</evidence>
<sequence length="622" mass="67262">MYEKGKNVMGKSLRLEIEEMWAPLREIQAEDAAIKKANEEAGLGSQYARGEHVYSQWRERMAKARDDASPVFTPRGNSLQVNLGGITERAAEMRSPRANDAAVAISAGANHVLLVHRSGQLYTWGVGASGRLGLDLSQGGNPQADAAAATVIQAFSGRPVLRASAGYNHSSAITTSGRVYTWGSAATGKLGLGMVDRDVYCSVPTRVMVDSPTKVKEISCGAAHTACVTASGHLFIWGCGDGGRLGLGEERLGPQYEPVLVESLATGGQRIGAVSCGNSHTLALTAVREAHEGEGEGRAKALRGGRVYQAGSTNVLGTFCPAFKPTMGLDEVMVKQVSAGYGHSCCCTMDGELYTWGSNRDGCLGLPRSTKFANFPQLVTCLYVSPKNLAMGRPSRQSSVYDGLSAGMAVDGDRSGDHYRKCSCTQQDPQGWWEVDLGQLVHVHQVKIWNRCDEPKDPSMERNFYAKRLFPCWVMASQEPFKDDVGGAALLDAMNTAVARAHFKEEQRCLVWRCPDQTMARYVRVQLQGFDFLHMAQVEVFGTTGARRSPGKVTHCCAGKYVTTAVMAAMQDSADVETVYKRAVQADAFNAEVLREFETFFAAYDQWGRGDAIKLGSGLETA</sequence>
<dbReference type="InterPro" id="IPR006585">
    <property type="entry name" value="FTP1"/>
</dbReference>
<dbReference type="InterPro" id="IPR000408">
    <property type="entry name" value="Reg_chr_condens"/>
</dbReference>
<keyword evidence="9" id="KW-1185">Reference proteome</keyword>
<dbReference type="SMART" id="SM00607">
    <property type="entry name" value="FTP"/>
    <property type="match status" value="1"/>
</dbReference>
<dbReference type="SUPFAM" id="SSF50985">
    <property type="entry name" value="RCC1/BLIP-II"/>
    <property type="match status" value="1"/>
</dbReference>
<dbReference type="eggNOG" id="KOG1426">
    <property type="taxonomic scope" value="Eukaryota"/>
</dbReference>